<dbReference type="InterPro" id="IPR040126">
    <property type="entry name" value="STOX1/2"/>
</dbReference>
<dbReference type="Proteomes" id="UP000694580">
    <property type="component" value="Chromosome 8"/>
</dbReference>
<protein>
    <recommendedName>
        <fullName evidence="2">Winged helix Storkhead-box1 domain-containing protein</fullName>
    </recommendedName>
</protein>
<dbReference type="Ensembl" id="ENSDCDT00010071024.1">
    <property type="protein sequence ID" value="ENSDCDP00010060279.1"/>
    <property type="gene ID" value="ENSDCDG00010033536.1"/>
</dbReference>
<evidence type="ECO:0000313" key="4">
    <source>
        <dbReference type="Proteomes" id="UP000694580"/>
    </source>
</evidence>
<feature type="region of interest" description="Disordered" evidence="1">
    <location>
        <begin position="651"/>
        <end position="675"/>
    </location>
</feature>
<dbReference type="GO" id="GO:0000977">
    <property type="term" value="F:RNA polymerase II transcription regulatory region sequence-specific DNA binding"/>
    <property type="evidence" value="ECO:0007669"/>
    <property type="project" value="TreeGrafter"/>
</dbReference>
<organism evidence="3 4">
    <name type="scientific">Denticeps clupeoides</name>
    <name type="common">denticle herring</name>
    <dbReference type="NCBI Taxonomy" id="299321"/>
    <lineage>
        <taxon>Eukaryota</taxon>
        <taxon>Metazoa</taxon>
        <taxon>Chordata</taxon>
        <taxon>Craniata</taxon>
        <taxon>Vertebrata</taxon>
        <taxon>Euteleostomi</taxon>
        <taxon>Actinopterygii</taxon>
        <taxon>Neopterygii</taxon>
        <taxon>Teleostei</taxon>
        <taxon>Clupei</taxon>
        <taxon>Clupeiformes</taxon>
        <taxon>Denticipitoidei</taxon>
        <taxon>Denticipitidae</taxon>
        <taxon>Denticeps</taxon>
    </lineage>
</organism>
<feature type="compositionally biased region" description="Polar residues" evidence="1">
    <location>
        <begin position="869"/>
        <end position="878"/>
    </location>
</feature>
<name>A0AAY4ESU0_9TELE</name>
<dbReference type="PANTHER" id="PTHR22437">
    <property type="entry name" value="WINGED HELIX DOMAIN-CONTAINING PROTEIN"/>
    <property type="match status" value="1"/>
</dbReference>
<feature type="compositionally biased region" description="Polar residues" evidence="1">
    <location>
        <begin position="285"/>
        <end position="307"/>
    </location>
</feature>
<dbReference type="GO" id="GO:0005634">
    <property type="term" value="C:nucleus"/>
    <property type="evidence" value="ECO:0007669"/>
    <property type="project" value="TreeGrafter"/>
</dbReference>
<keyword evidence="4" id="KW-1185">Reference proteome</keyword>
<reference evidence="3 4" key="1">
    <citation type="submission" date="2020-06" db="EMBL/GenBank/DDBJ databases">
        <authorList>
            <consortium name="Wellcome Sanger Institute Data Sharing"/>
        </authorList>
    </citation>
    <scope>NUCLEOTIDE SEQUENCE [LARGE SCALE GENOMIC DNA]</scope>
</reference>
<dbReference type="GO" id="GO:0006357">
    <property type="term" value="P:regulation of transcription by RNA polymerase II"/>
    <property type="evidence" value="ECO:0007669"/>
    <property type="project" value="InterPro"/>
</dbReference>
<reference evidence="3" key="2">
    <citation type="submission" date="2025-08" db="UniProtKB">
        <authorList>
            <consortium name="Ensembl"/>
        </authorList>
    </citation>
    <scope>IDENTIFICATION</scope>
</reference>
<dbReference type="AlphaFoldDB" id="A0AAY4ESU0"/>
<evidence type="ECO:0000259" key="2">
    <source>
        <dbReference type="Pfam" id="PF10264"/>
    </source>
</evidence>
<evidence type="ECO:0000313" key="3">
    <source>
        <dbReference type="Ensembl" id="ENSDCDP00010060279.1"/>
    </source>
</evidence>
<dbReference type="RefSeq" id="XP_028845292.1">
    <property type="nucleotide sequence ID" value="XM_028989459.1"/>
</dbReference>
<evidence type="ECO:0000256" key="1">
    <source>
        <dbReference type="SAM" id="MobiDB-lite"/>
    </source>
</evidence>
<feature type="region of interest" description="Disordered" evidence="1">
    <location>
        <begin position="399"/>
        <end position="451"/>
    </location>
</feature>
<dbReference type="GO" id="GO:0005737">
    <property type="term" value="C:cytoplasm"/>
    <property type="evidence" value="ECO:0007669"/>
    <property type="project" value="TreeGrafter"/>
</dbReference>
<dbReference type="GeneID" id="114795805"/>
<reference evidence="3" key="3">
    <citation type="submission" date="2025-09" db="UniProtKB">
        <authorList>
            <consortium name="Ensembl"/>
        </authorList>
    </citation>
    <scope>IDENTIFICATION</scope>
</reference>
<accession>A0AAY4ESU0</accession>
<sequence>MAQQHRVVQLSAASLAVVFGRDEETQRAAPAAAAAATSGQDVFQDFKAQNARSFWNKRLVRAVSEVFFQGWMENLVLLVQGNASNLEVLREAWMRRALRAPKGFIIKAVGDLSPVQMSPVVQSQFIPLSEVLCSVISDMNADHVTVNQEALINYMTKAHPGMSIPTPEILYNALGSLIKERKIYHTGEGYFIVTPQTYFITNNMAKENPWWTLGENELHSPPPITYLVSNESCMETTESHPLAHCKSCRCFVSQATVTPSVHDHQSVSECTGKSLKWTREYKPSVNHQSTSTAADYQASEISKSTAASRKDKEKTSRKFGLNLFRRSAAKKDGKMKKEYATVSGQFPPEEWPVRDEDDLNNLPRDLEHAIIKRINPELTVDNLVRHTVLMKKLEEREVERAVDKGMSTEIPVSKPKNSSSRARRSASKATRSKKKGQSVKEKQKTKNKSLPCGDDFEGDFIKLPTDEHDLSNDCGDLDAKCLYKKRIENPFLGLPVKDTVHTTGHKVQKKREGKALGRREHTGHRSKSWDSHHTKGTAEDLGKSCEAKDRSCEHLQDRDLSTESFLDARPVKELSGDYSLAYPKSSTLRIEDKVKHFKENKARGREMGPREVRVIDAKHEIIQDSSLVYTMTQTPRLGLCDGADQHSYVHSTTETPFSWPQPTPRHGQSLRQTNDSAHRPDLLASHQQVTTLTGSQQMVKNSSQHRASETYTENDHHLYLRSGDTEDDACSSLYLNEHCIVDSIERSHAHYQSSIANDNWSFLEADCSRPHKESMRVMLRQDEGQQHFSSTHHMLSTQPRISHEDKAISRYDPEHLHEISPRHTKPAEVVDASIFDYCQTSEVDSDTETVHKSADEGDVLVTQWIHQPHQNDSHQVPQDSGVPHCSSESQNTPSGAGSGETTESQSNTGDSGIDSPRTPISLTSSNSVILEGLKRRGFLQNLEKLHSKSHTIRAQNSLLQLTPVMNV</sequence>
<feature type="compositionally biased region" description="Basic and acidic residues" evidence="1">
    <location>
        <begin position="527"/>
        <end position="543"/>
    </location>
</feature>
<feature type="compositionally biased region" description="Polar residues" evidence="1">
    <location>
        <begin position="886"/>
        <end position="910"/>
    </location>
</feature>
<feature type="region of interest" description="Disordered" evidence="1">
    <location>
        <begin position="284"/>
        <end position="317"/>
    </location>
</feature>
<dbReference type="Pfam" id="PF10264">
    <property type="entry name" value="WHD_Storkhead"/>
    <property type="match status" value="1"/>
</dbReference>
<feature type="region of interest" description="Disordered" evidence="1">
    <location>
        <begin position="502"/>
        <end position="543"/>
    </location>
</feature>
<dbReference type="PANTHER" id="PTHR22437:SF1">
    <property type="entry name" value="STORKHEAD-BOX PROTEIN 1"/>
    <property type="match status" value="1"/>
</dbReference>
<feature type="compositionally biased region" description="Polar residues" evidence="1">
    <location>
        <begin position="651"/>
        <end position="660"/>
    </location>
</feature>
<feature type="region of interest" description="Disordered" evidence="1">
    <location>
        <begin position="869"/>
        <end position="922"/>
    </location>
</feature>
<feature type="compositionally biased region" description="Basic residues" evidence="1">
    <location>
        <begin position="421"/>
        <end position="437"/>
    </location>
</feature>
<feature type="compositionally biased region" description="Basic residues" evidence="1">
    <location>
        <begin position="503"/>
        <end position="512"/>
    </location>
</feature>
<gene>
    <name evidence="3" type="primary">STOX1</name>
</gene>
<dbReference type="InterPro" id="IPR019391">
    <property type="entry name" value="Storkhead-box_WHD"/>
</dbReference>
<proteinExistence type="predicted"/>
<dbReference type="GeneTree" id="ENSGT00520000055589"/>
<feature type="domain" description="Winged helix Storkhead-box1" evidence="2">
    <location>
        <begin position="117"/>
        <end position="195"/>
    </location>
</feature>